<dbReference type="InterPro" id="IPR036318">
    <property type="entry name" value="FAD-bd_PCMH-like_sf"/>
</dbReference>
<dbReference type="GO" id="GO:0016020">
    <property type="term" value="C:membrane"/>
    <property type="evidence" value="ECO:0007669"/>
    <property type="project" value="InterPro"/>
</dbReference>
<feature type="transmembrane region" description="Helical" evidence="7">
    <location>
        <begin position="20"/>
        <end position="40"/>
    </location>
</feature>
<reference evidence="9 10" key="2">
    <citation type="journal article" date="2017" name="Sci. Rep.">
        <title>Ant-infecting Ophiocordyceps genomes reveal a high diversity of potential behavioral manipulation genes and a possible major role for enterotoxins.</title>
        <authorList>
            <person name="de Bekker C."/>
            <person name="Ohm R.A."/>
            <person name="Evans H.C."/>
            <person name="Brachmann A."/>
            <person name="Hughes D.P."/>
        </authorList>
    </citation>
    <scope>NUCLEOTIDE SEQUENCE [LARGE SCALE GENOMIC DNA]</scope>
    <source>
        <strain evidence="9 10">SC16a</strain>
    </source>
</reference>
<dbReference type="OrthoDB" id="9996127at2759"/>
<keyword evidence="7" id="KW-1133">Transmembrane helix</keyword>
<dbReference type="PROSITE" id="PS51387">
    <property type="entry name" value="FAD_PCMH"/>
    <property type="match status" value="1"/>
</dbReference>
<protein>
    <recommendedName>
        <fullName evidence="8">FAD-binding PCMH-type domain-containing protein</fullName>
    </recommendedName>
</protein>
<dbReference type="InterPro" id="IPR016166">
    <property type="entry name" value="FAD-bd_PCMH"/>
</dbReference>
<evidence type="ECO:0000256" key="4">
    <source>
        <dbReference type="ARBA" id="ARBA00022827"/>
    </source>
</evidence>
<dbReference type="GO" id="GO:0004252">
    <property type="term" value="F:serine-type endopeptidase activity"/>
    <property type="evidence" value="ECO:0007669"/>
    <property type="project" value="InterPro"/>
</dbReference>
<feature type="active site" evidence="6">
    <location>
        <position position="103"/>
    </location>
</feature>
<gene>
    <name evidence="9" type="ORF">XA68_10249</name>
</gene>
<comment type="caution">
    <text evidence="9">The sequence shown here is derived from an EMBL/GenBank/DDBJ whole genome shotgun (WGS) entry which is preliminary data.</text>
</comment>
<proteinExistence type="inferred from homology"/>
<keyword evidence="4" id="KW-0274">FAD</keyword>
<dbReference type="Proteomes" id="UP000037136">
    <property type="component" value="Unassembled WGS sequence"/>
</dbReference>
<evidence type="ECO:0000259" key="8">
    <source>
        <dbReference type="PROSITE" id="PS51387"/>
    </source>
</evidence>
<keyword evidence="5" id="KW-0560">Oxidoreductase</keyword>
<dbReference type="InterPro" id="IPR016169">
    <property type="entry name" value="FAD-bd_PCMH_sub2"/>
</dbReference>
<dbReference type="InterPro" id="IPR050416">
    <property type="entry name" value="FAD-linked_Oxidoreductase"/>
</dbReference>
<dbReference type="AlphaFoldDB" id="A0A2A9PIV8"/>
<dbReference type="GO" id="GO:0006465">
    <property type="term" value="P:signal peptide processing"/>
    <property type="evidence" value="ECO:0007669"/>
    <property type="project" value="InterPro"/>
</dbReference>
<keyword evidence="10" id="KW-1185">Reference proteome</keyword>
<dbReference type="Gene3D" id="3.30.43.10">
    <property type="entry name" value="Uridine Diphospho-n-acetylenolpyruvylglucosamine Reductase, domain 2"/>
    <property type="match status" value="1"/>
</dbReference>
<feature type="active site" evidence="6">
    <location>
        <position position="54"/>
    </location>
</feature>
<reference evidence="9 10" key="1">
    <citation type="journal article" date="2015" name="BMC Genomics">
        <title>Gene expression during zombie ant biting behavior reflects the complexity underlying fungal parasitic behavioral manipulation.</title>
        <authorList>
            <person name="de Bekker C."/>
            <person name="Ohm R.A."/>
            <person name="Loreto R.G."/>
            <person name="Sebastian A."/>
            <person name="Albert I."/>
            <person name="Merrow M."/>
            <person name="Brachmann A."/>
            <person name="Hughes D.P."/>
        </authorList>
    </citation>
    <scope>NUCLEOTIDE SEQUENCE [LARGE SCALE GENOMIC DNA]</scope>
    <source>
        <strain evidence="9 10">SC16a</strain>
    </source>
</reference>
<keyword evidence="7" id="KW-0472">Membrane</keyword>
<dbReference type="PRINTS" id="PR00727">
    <property type="entry name" value="LEADERPTASE"/>
</dbReference>
<evidence type="ECO:0000313" key="10">
    <source>
        <dbReference type="Proteomes" id="UP000037136"/>
    </source>
</evidence>
<dbReference type="GO" id="GO:0071949">
    <property type="term" value="F:FAD binding"/>
    <property type="evidence" value="ECO:0007669"/>
    <property type="project" value="InterPro"/>
</dbReference>
<keyword evidence="3" id="KW-0285">Flavoprotein</keyword>
<evidence type="ECO:0000256" key="5">
    <source>
        <dbReference type="ARBA" id="ARBA00023002"/>
    </source>
</evidence>
<dbReference type="Gene3D" id="3.40.462.20">
    <property type="match status" value="1"/>
</dbReference>
<dbReference type="STRING" id="268505.A0A2A9PIV8"/>
<evidence type="ECO:0000256" key="1">
    <source>
        <dbReference type="ARBA" id="ARBA00001974"/>
    </source>
</evidence>
<evidence type="ECO:0000256" key="7">
    <source>
        <dbReference type="SAM" id="Phobius"/>
    </source>
</evidence>
<dbReference type="InterPro" id="IPR000223">
    <property type="entry name" value="Pept_S26A_signal_pept_1"/>
</dbReference>
<evidence type="ECO:0000313" key="9">
    <source>
        <dbReference type="EMBL" id="PFH60842.1"/>
    </source>
</evidence>
<keyword evidence="7" id="KW-0812">Transmembrane</keyword>
<dbReference type="Pfam" id="PF10502">
    <property type="entry name" value="Peptidase_S26"/>
    <property type="match status" value="1"/>
</dbReference>
<evidence type="ECO:0000256" key="6">
    <source>
        <dbReference type="PIRSR" id="PIRSR600223-1"/>
    </source>
</evidence>
<dbReference type="GO" id="GO:0016491">
    <property type="term" value="F:oxidoreductase activity"/>
    <property type="evidence" value="ECO:0007669"/>
    <property type="project" value="UniProtKB-KW"/>
</dbReference>
<dbReference type="EMBL" id="LAZP02000105">
    <property type="protein sequence ID" value="PFH60842.1"/>
    <property type="molecule type" value="Genomic_DNA"/>
</dbReference>
<dbReference type="InterPro" id="IPR036286">
    <property type="entry name" value="LexA/Signal_pep-like_sf"/>
</dbReference>
<dbReference type="InterPro" id="IPR019533">
    <property type="entry name" value="Peptidase_S26"/>
</dbReference>
<dbReference type="Gene3D" id="2.10.109.10">
    <property type="entry name" value="Umud Fragment, subunit A"/>
    <property type="match status" value="1"/>
</dbReference>
<name>A0A2A9PIV8_OPHUN</name>
<dbReference type="InterPro" id="IPR016167">
    <property type="entry name" value="FAD-bd_PCMH_sub1"/>
</dbReference>
<comment type="cofactor">
    <cofactor evidence="1">
        <name>FAD</name>
        <dbReference type="ChEBI" id="CHEBI:57692"/>
    </cofactor>
</comment>
<dbReference type="CDD" id="cd06530">
    <property type="entry name" value="S26_SPase_I"/>
    <property type="match status" value="1"/>
</dbReference>
<dbReference type="PANTHER" id="PTHR42973:SF9">
    <property type="entry name" value="FAD-BINDING PCMH-TYPE DOMAIN-CONTAINING PROTEIN-RELATED"/>
    <property type="match status" value="1"/>
</dbReference>
<dbReference type="SUPFAM" id="SSF51306">
    <property type="entry name" value="LexA/Signal peptidase"/>
    <property type="match status" value="1"/>
</dbReference>
<dbReference type="SUPFAM" id="SSF56176">
    <property type="entry name" value="FAD-binding/transporter-associated domain-like"/>
    <property type="match status" value="1"/>
</dbReference>
<sequence>MTFKTLWTRRRLWHPRLGDARTAALQLVGFATWIPLIVWFNLHVAEVTLVDGGSMHPLLNEDRDSTLRRDVVLNYKWNPQSGLKRGMVVVLRSPYRPETVVVKRVVALPGDVVKTRSPYPFPVQRVPDGHIWVEGDGPPGSSLDRNWGGYLGGRESGRCYDEIDGEMMDLLTVGDCDGYESHGVALRCDLILSMAGYRDEWKPAAEALRLSRRRRHQHTCTHTCISPYICVYVYKLLVQSAMLLHTVTAWLQLADFGSAAARPSGDAIVKALGPLLSEGTTVLSSSSAAAAPLLERSAYPRISPEYLAIVEARTENDVQQTIKYANWHHIPFLVVSGAHGWLTTLNRFHGGIQINMRKMNQTRLQQDGITANVGGGTLQHEITAALSAHDRRAVTGVCECVSAIGPLLGGGHSLLQARHGFAADNLISARVVLANGSLVTVSDKENADLFWGIRGAGHNFGVVTSFDVKTHPVLGRWTITTLVFTQDKLEAFFDTWNRLEDGYEDRGLLILFGRLARDDRFDRQHPVITLQISSEGNAPVIAEFTEAFRSLQPTAESTVKNLWLGEVHAIVVGPRSCDRNQNMMGFPSSFNRWDAPAMRRGFQAFSDLTADATFSASSWLLESYGNKGVRAVPEWENAVAPEERRYDILMAPTLSWQGDSDKDLARARWYGNRMQNVTKAKNMPHHSYLNYAQGHELLSEVYGMDKARIARLRRLKRQYDPLNRFGFYMPL</sequence>
<organism evidence="9 10">
    <name type="scientific">Ophiocordyceps unilateralis</name>
    <name type="common">Zombie-ant fungus</name>
    <name type="synonym">Torrubia unilateralis</name>
    <dbReference type="NCBI Taxonomy" id="268505"/>
    <lineage>
        <taxon>Eukaryota</taxon>
        <taxon>Fungi</taxon>
        <taxon>Dikarya</taxon>
        <taxon>Ascomycota</taxon>
        <taxon>Pezizomycotina</taxon>
        <taxon>Sordariomycetes</taxon>
        <taxon>Hypocreomycetidae</taxon>
        <taxon>Hypocreales</taxon>
        <taxon>Ophiocordycipitaceae</taxon>
        <taxon>Ophiocordyceps</taxon>
    </lineage>
</organism>
<comment type="similarity">
    <text evidence="2">Belongs to the oxygen-dependent FAD-linked oxidoreductase family.</text>
</comment>
<evidence type="ECO:0000256" key="2">
    <source>
        <dbReference type="ARBA" id="ARBA00005466"/>
    </source>
</evidence>
<feature type="domain" description="FAD-binding PCMH-type" evidence="8">
    <location>
        <begin position="302"/>
        <end position="473"/>
    </location>
</feature>
<dbReference type="InterPro" id="IPR006094">
    <property type="entry name" value="Oxid_FAD_bind_N"/>
</dbReference>
<dbReference type="Gene3D" id="3.30.465.10">
    <property type="match status" value="1"/>
</dbReference>
<evidence type="ECO:0000256" key="3">
    <source>
        <dbReference type="ARBA" id="ARBA00022630"/>
    </source>
</evidence>
<accession>A0A2A9PIV8</accession>
<dbReference type="Pfam" id="PF01565">
    <property type="entry name" value="FAD_binding_4"/>
    <property type="match status" value="1"/>
</dbReference>
<dbReference type="PANTHER" id="PTHR42973">
    <property type="entry name" value="BINDING OXIDOREDUCTASE, PUTATIVE (AFU_ORTHOLOGUE AFUA_1G17690)-RELATED"/>
    <property type="match status" value="1"/>
</dbReference>